<evidence type="ECO:0000256" key="1">
    <source>
        <dbReference type="SAM" id="Phobius"/>
    </source>
</evidence>
<keyword evidence="1" id="KW-0812">Transmembrane</keyword>
<dbReference type="EMBL" id="CP016397">
    <property type="protein sequence ID" value="ASQ44923.1"/>
    <property type="molecule type" value="Genomic_DNA"/>
</dbReference>
<dbReference type="RefSeq" id="WP_094090041.1">
    <property type="nucleotide sequence ID" value="NZ_CP016397.1"/>
</dbReference>
<dbReference type="Proteomes" id="UP000201728">
    <property type="component" value="Chromosome"/>
</dbReference>
<evidence type="ECO:0000313" key="2">
    <source>
        <dbReference type="EMBL" id="ASQ44923.1"/>
    </source>
</evidence>
<keyword evidence="1" id="KW-1133">Transmembrane helix</keyword>
<feature type="transmembrane region" description="Helical" evidence="1">
    <location>
        <begin position="38"/>
        <end position="57"/>
    </location>
</feature>
<dbReference type="OrthoDB" id="5653660at2"/>
<keyword evidence="3" id="KW-1185">Reference proteome</keyword>
<proteinExistence type="predicted"/>
<sequence>MNDKIEHFIQQLVPFLIAGIAIALVIGLFILFSYVLVWGLIIGAILWVVFFIKRLLFSSKKIENPAKGRVIEHNDKD</sequence>
<accession>A0A222NZ99</accession>
<evidence type="ECO:0000313" key="3">
    <source>
        <dbReference type="Proteomes" id="UP000201728"/>
    </source>
</evidence>
<dbReference type="AlphaFoldDB" id="A0A222NZ99"/>
<dbReference type="KEGG" id="lcd:clem_01800"/>
<organism evidence="2 3">
    <name type="scientific">Legionella clemsonensis</name>
    <dbReference type="NCBI Taxonomy" id="1867846"/>
    <lineage>
        <taxon>Bacteria</taxon>
        <taxon>Pseudomonadati</taxon>
        <taxon>Pseudomonadota</taxon>
        <taxon>Gammaproteobacteria</taxon>
        <taxon>Legionellales</taxon>
        <taxon>Legionellaceae</taxon>
        <taxon>Legionella</taxon>
    </lineage>
</organism>
<protein>
    <submittedName>
        <fullName evidence="2">Uncharacterized protein</fullName>
    </submittedName>
</protein>
<reference evidence="3" key="1">
    <citation type="submission" date="2016-07" db="EMBL/GenBank/DDBJ databases">
        <authorList>
            <person name="Florea S."/>
            <person name="Webb J.S."/>
            <person name="Jaromczyk J."/>
            <person name="Schardl C.L."/>
        </authorList>
    </citation>
    <scope>NUCLEOTIDE SEQUENCE [LARGE SCALE GENOMIC DNA]</scope>
    <source>
        <strain evidence="3">CDC-D5610</strain>
    </source>
</reference>
<keyword evidence="1" id="KW-0472">Membrane</keyword>
<gene>
    <name evidence="2" type="ORF">clem_01800</name>
</gene>
<feature type="transmembrane region" description="Helical" evidence="1">
    <location>
        <begin position="12"/>
        <end position="32"/>
    </location>
</feature>
<name>A0A222NZ99_9GAMM</name>